<evidence type="ECO:0000256" key="6">
    <source>
        <dbReference type="ARBA" id="ARBA00022448"/>
    </source>
</evidence>
<dbReference type="PROSITE" id="PS51099">
    <property type="entry name" value="PTS_EIIB_TYPE_2"/>
    <property type="match status" value="1"/>
</dbReference>
<dbReference type="RefSeq" id="WP_197720466.1">
    <property type="nucleotide sequence ID" value="NZ_JAKDOF010000178.1"/>
</dbReference>
<dbReference type="InterPro" id="IPR003352">
    <property type="entry name" value="PTS_EIIC"/>
</dbReference>
<dbReference type="GO" id="GO:0090563">
    <property type="term" value="F:protein-phosphocysteine-sugar phosphotransferase activity"/>
    <property type="evidence" value="ECO:0007669"/>
    <property type="project" value="TreeGrafter"/>
</dbReference>
<evidence type="ECO:0000256" key="1">
    <source>
        <dbReference type="ARBA" id="ARBA00001655"/>
    </source>
</evidence>
<evidence type="ECO:0000256" key="10">
    <source>
        <dbReference type="ARBA" id="ARBA00022679"/>
    </source>
</evidence>
<organism evidence="19 20">
    <name type="scientific">Acidipropionibacterium jensenii</name>
    <dbReference type="NCBI Taxonomy" id="1749"/>
    <lineage>
        <taxon>Bacteria</taxon>
        <taxon>Bacillati</taxon>
        <taxon>Actinomycetota</taxon>
        <taxon>Actinomycetes</taxon>
        <taxon>Propionibacteriales</taxon>
        <taxon>Propionibacteriaceae</taxon>
        <taxon>Acidipropionibacterium</taxon>
    </lineage>
</organism>
<dbReference type="STRING" id="1122997.GCA_000425285_02159"/>
<sequence>MMTTEVSPPAQSGLKRAQVGAQKFGTFLSGMVMPNLPAFVAWGLITALFIATGWAPNGILGGFGNADLIGWQGAATTLAKAANGATFTQYVGLVQPMITYLLPLLIANSAGRIVYGERGGVVGSIATVGVIVGSTIPMFMGAMVVGPLAAWIMKKIDSIWDGKIKPGFEMLVNMFSAGIVSAGLSVAAFFGVAPLVTQVSSWLGSGAAWLASHQLLPVLAVIVEPAKVLFLNNAIGNGVLVPLATQQTIEAGKSLLFLVESNPGPGLGILMAYTFFGIGAAKASAPGAAVIQFIGGIHEVYFPYVLMKPTLILAAILGGATGIATNAVFGSGLRAPAAPGSIIAVIAQTPRGSFIGVILSVVLAAAVSFIVASVILRASRRRDLGAGKTGDLSAAIAQTEANKGGSIAVLGNLGDQKSEDAQTGSPAAAAAGPVATAEPSMASVHKIIFACDAGMGSSAMGASVLRSRLKKAGVEGVTVTNLAVASLSDDVDLVITQRELTDRARQKAPSAKHLSVDNFMNSPVYETVVTEIKEAQEAESHE</sequence>
<dbReference type="InterPro" id="IPR013011">
    <property type="entry name" value="PTS_EIIB_2"/>
</dbReference>
<evidence type="ECO:0000256" key="8">
    <source>
        <dbReference type="ARBA" id="ARBA00022553"/>
    </source>
</evidence>
<dbReference type="Gene3D" id="3.40.50.2300">
    <property type="match status" value="1"/>
</dbReference>
<evidence type="ECO:0000256" key="13">
    <source>
        <dbReference type="ARBA" id="ARBA00022989"/>
    </source>
</evidence>
<dbReference type="AlphaFoldDB" id="A0A448NZI6"/>
<evidence type="ECO:0000313" key="19">
    <source>
        <dbReference type="EMBL" id="VEI03367.1"/>
    </source>
</evidence>
<feature type="transmembrane region" description="Helical" evidence="16">
    <location>
        <begin position="121"/>
        <end position="150"/>
    </location>
</feature>
<evidence type="ECO:0000256" key="2">
    <source>
        <dbReference type="ARBA" id="ARBA00002434"/>
    </source>
</evidence>
<evidence type="ECO:0000256" key="3">
    <source>
        <dbReference type="ARBA" id="ARBA00004651"/>
    </source>
</evidence>
<name>A0A448NZI6_9ACTN</name>
<evidence type="ECO:0000256" key="7">
    <source>
        <dbReference type="ARBA" id="ARBA00022475"/>
    </source>
</evidence>
<dbReference type="Proteomes" id="UP000277858">
    <property type="component" value="Chromosome"/>
</dbReference>
<comment type="function">
    <text evidence="2">The phosphoenolpyruvate-dependent sugar phosphotransferase system (sugar PTS), a major carbohydrate active transport system, catalyzes the phosphorylation of incoming sugar substrates concomitantly with their translocation across the cell membrane. The enzyme II CmtAB PTS system is involved in D-mannitol transport.</text>
</comment>
<keyword evidence="8" id="KW-0597">Phosphoprotein</keyword>
<evidence type="ECO:0000256" key="12">
    <source>
        <dbReference type="ARBA" id="ARBA00022692"/>
    </source>
</evidence>
<protein>
    <recommendedName>
        <fullName evidence="5">PTS system mannitol-specific EIICB component</fullName>
        <ecNumber evidence="4">2.7.1.197</ecNumber>
    </recommendedName>
    <alternativeName>
        <fullName evidence="15">EIICB-Mtl</fullName>
    </alternativeName>
</protein>
<proteinExistence type="predicted"/>
<gene>
    <name evidence="19" type="primary">mtlA</name>
    <name evidence="19" type="ORF">NCTC13652_01567</name>
</gene>
<dbReference type="Pfam" id="PF02378">
    <property type="entry name" value="PTS_EIIC"/>
    <property type="match status" value="1"/>
</dbReference>
<evidence type="ECO:0000256" key="4">
    <source>
        <dbReference type="ARBA" id="ARBA00011909"/>
    </source>
</evidence>
<evidence type="ECO:0000259" key="18">
    <source>
        <dbReference type="PROSITE" id="PS51104"/>
    </source>
</evidence>
<dbReference type="EC" id="2.7.1.197" evidence="4"/>
<dbReference type="CDD" id="cd05567">
    <property type="entry name" value="PTS_IIB_mannitol"/>
    <property type="match status" value="1"/>
</dbReference>
<feature type="transmembrane region" description="Helical" evidence="16">
    <location>
        <begin position="36"/>
        <end position="55"/>
    </location>
</feature>
<feature type="transmembrane region" description="Helical" evidence="16">
    <location>
        <begin position="353"/>
        <end position="376"/>
    </location>
</feature>
<feature type="domain" description="PTS EIIB type-2" evidence="17">
    <location>
        <begin position="445"/>
        <end position="540"/>
    </location>
</feature>
<dbReference type="GO" id="GO:0005886">
    <property type="term" value="C:plasma membrane"/>
    <property type="evidence" value="ECO:0007669"/>
    <property type="project" value="UniProtKB-SubCell"/>
</dbReference>
<keyword evidence="11" id="KW-0598">Phosphotransferase system</keyword>
<keyword evidence="20" id="KW-1185">Reference proteome</keyword>
<dbReference type="InterPro" id="IPR013014">
    <property type="entry name" value="PTS_EIIC_2"/>
</dbReference>
<keyword evidence="14 16" id="KW-0472">Membrane</keyword>
<comment type="catalytic activity">
    <reaction evidence="1">
        <text>D-mannitol(out) + N(pros)-phospho-L-histidyl-[protein] = D-mannitol 1-phosphate(in) + L-histidyl-[protein]</text>
        <dbReference type="Rhea" id="RHEA:33363"/>
        <dbReference type="Rhea" id="RHEA-COMP:9745"/>
        <dbReference type="Rhea" id="RHEA-COMP:9746"/>
        <dbReference type="ChEBI" id="CHEBI:16899"/>
        <dbReference type="ChEBI" id="CHEBI:29979"/>
        <dbReference type="ChEBI" id="CHEBI:61381"/>
        <dbReference type="ChEBI" id="CHEBI:64837"/>
        <dbReference type="EC" id="2.7.1.197"/>
    </reaction>
</comment>
<evidence type="ECO:0000313" key="20">
    <source>
        <dbReference type="Proteomes" id="UP000277858"/>
    </source>
</evidence>
<feature type="transmembrane region" description="Helical" evidence="16">
    <location>
        <begin position="311"/>
        <end position="333"/>
    </location>
</feature>
<evidence type="ECO:0000256" key="9">
    <source>
        <dbReference type="ARBA" id="ARBA00022597"/>
    </source>
</evidence>
<evidence type="ECO:0000256" key="15">
    <source>
        <dbReference type="ARBA" id="ARBA00033349"/>
    </source>
</evidence>
<feature type="transmembrane region" description="Helical" evidence="16">
    <location>
        <begin position="171"/>
        <end position="196"/>
    </location>
</feature>
<dbReference type="GO" id="GO:0009401">
    <property type="term" value="P:phosphoenolpyruvate-dependent sugar phosphotransferase system"/>
    <property type="evidence" value="ECO:0007669"/>
    <property type="project" value="UniProtKB-KW"/>
</dbReference>
<accession>A0A448NZI6</accession>
<keyword evidence="12 16" id="KW-0812">Transmembrane</keyword>
<dbReference type="InterPro" id="IPR003501">
    <property type="entry name" value="PTS_EIIB_2/3"/>
</dbReference>
<evidence type="ECO:0000256" key="14">
    <source>
        <dbReference type="ARBA" id="ARBA00023136"/>
    </source>
</evidence>
<evidence type="ECO:0000256" key="5">
    <source>
        <dbReference type="ARBA" id="ARBA00021825"/>
    </source>
</evidence>
<comment type="subcellular location">
    <subcellularLocation>
        <location evidence="3">Cell membrane</location>
        <topology evidence="3">Multi-pass membrane protein</topology>
    </subcellularLocation>
</comment>
<keyword evidence="10" id="KW-0808">Transferase</keyword>
<dbReference type="PANTHER" id="PTHR30181:SF2">
    <property type="entry name" value="PTS SYSTEM MANNITOL-SPECIFIC EIICBA COMPONENT"/>
    <property type="match status" value="1"/>
</dbReference>
<feature type="domain" description="PTS EIIC type-2" evidence="18">
    <location>
        <begin position="24"/>
        <end position="377"/>
    </location>
</feature>
<dbReference type="EMBL" id="LR134473">
    <property type="protein sequence ID" value="VEI03367.1"/>
    <property type="molecule type" value="Genomic_DNA"/>
</dbReference>
<dbReference type="SUPFAM" id="SSF52794">
    <property type="entry name" value="PTS system IIB component-like"/>
    <property type="match status" value="1"/>
</dbReference>
<reference evidence="19 20" key="1">
    <citation type="submission" date="2018-12" db="EMBL/GenBank/DDBJ databases">
        <authorList>
            <consortium name="Pathogen Informatics"/>
        </authorList>
    </citation>
    <scope>NUCLEOTIDE SEQUENCE [LARGE SCALE GENOMIC DNA]</scope>
    <source>
        <strain evidence="19 20">NCTC13652</strain>
    </source>
</reference>
<evidence type="ECO:0000256" key="11">
    <source>
        <dbReference type="ARBA" id="ARBA00022683"/>
    </source>
</evidence>
<evidence type="ECO:0000256" key="16">
    <source>
        <dbReference type="SAM" id="Phobius"/>
    </source>
</evidence>
<keyword evidence="9" id="KW-0762">Sugar transport</keyword>
<dbReference type="InterPro" id="IPR050893">
    <property type="entry name" value="Sugar_PTS"/>
</dbReference>
<feature type="transmembrane region" description="Helical" evidence="16">
    <location>
        <begin position="97"/>
        <end position="115"/>
    </location>
</feature>
<keyword evidence="13 16" id="KW-1133">Transmembrane helix</keyword>
<dbReference type="PROSITE" id="PS51104">
    <property type="entry name" value="PTS_EIIC_TYPE_2"/>
    <property type="match status" value="1"/>
</dbReference>
<dbReference type="GO" id="GO:0022872">
    <property type="term" value="F:protein-N(PI)-phosphohistidine-mannitol phosphotransferase system transmembrane transporter activity"/>
    <property type="evidence" value="ECO:0007669"/>
    <property type="project" value="InterPro"/>
</dbReference>
<keyword evidence="6" id="KW-0813">Transport</keyword>
<dbReference type="InterPro" id="IPR029503">
    <property type="entry name" value="PTS_EIIB_mannitol"/>
</dbReference>
<dbReference type="Pfam" id="PF02302">
    <property type="entry name" value="PTS_IIB"/>
    <property type="match status" value="1"/>
</dbReference>
<evidence type="ECO:0000259" key="17">
    <source>
        <dbReference type="PROSITE" id="PS51099"/>
    </source>
</evidence>
<dbReference type="PANTHER" id="PTHR30181">
    <property type="entry name" value="MANNITOL PERMEASE IIC COMPONENT"/>
    <property type="match status" value="1"/>
</dbReference>
<dbReference type="InterPro" id="IPR036095">
    <property type="entry name" value="PTS_EIIB-like_sf"/>
</dbReference>
<keyword evidence="7" id="KW-1003">Cell membrane</keyword>